<evidence type="ECO:0000259" key="4">
    <source>
        <dbReference type="PROSITE" id="PS51352"/>
    </source>
</evidence>
<keyword evidence="2 3" id="KW-0732">Signal</keyword>
<dbReference type="GO" id="GO:0005783">
    <property type="term" value="C:endoplasmic reticulum"/>
    <property type="evidence" value="ECO:0007669"/>
    <property type="project" value="TreeGrafter"/>
</dbReference>
<dbReference type="GO" id="GO:0003756">
    <property type="term" value="F:protein disulfide isomerase activity"/>
    <property type="evidence" value="ECO:0007669"/>
    <property type="project" value="TreeGrafter"/>
</dbReference>
<evidence type="ECO:0000256" key="2">
    <source>
        <dbReference type="ARBA" id="ARBA00022729"/>
    </source>
</evidence>
<comment type="similarity">
    <text evidence="1">Belongs to the protein disulfide isomerase family.</text>
</comment>
<dbReference type="PROSITE" id="PS51352">
    <property type="entry name" value="THIOREDOXIN_2"/>
    <property type="match status" value="1"/>
</dbReference>
<feature type="domain" description="Thioredoxin" evidence="4">
    <location>
        <begin position="14"/>
        <end position="140"/>
    </location>
</feature>
<dbReference type="PANTHER" id="PTHR45672">
    <property type="entry name" value="PROTEIN DISULFIDE-ISOMERASE C17H9.14C-RELATED"/>
    <property type="match status" value="1"/>
</dbReference>
<organism evidence="5 6">
    <name type="scientific">Chironomus riparius</name>
    <dbReference type="NCBI Taxonomy" id="315576"/>
    <lineage>
        <taxon>Eukaryota</taxon>
        <taxon>Metazoa</taxon>
        <taxon>Ecdysozoa</taxon>
        <taxon>Arthropoda</taxon>
        <taxon>Hexapoda</taxon>
        <taxon>Insecta</taxon>
        <taxon>Pterygota</taxon>
        <taxon>Neoptera</taxon>
        <taxon>Endopterygota</taxon>
        <taxon>Diptera</taxon>
        <taxon>Nematocera</taxon>
        <taxon>Chironomoidea</taxon>
        <taxon>Chironomidae</taxon>
        <taxon>Chironominae</taxon>
        <taxon>Chironomus</taxon>
    </lineage>
</organism>
<dbReference type="InterPro" id="IPR013766">
    <property type="entry name" value="Thioredoxin_domain"/>
</dbReference>
<reference evidence="5" key="1">
    <citation type="submission" date="2022-01" db="EMBL/GenBank/DDBJ databases">
        <authorList>
            <person name="King R."/>
        </authorList>
    </citation>
    <scope>NUCLEOTIDE SEQUENCE</scope>
</reference>
<feature type="chain" id="PRO_5040452033" description="Thioredoxin domain-containing protein" evidence="3">
    <location>
        <begin position="23"/>
        <end position="149"/>
    </location>
</feature>
<proteinExistence type="inferred from homology"/>
<evidence type="ECO:0000256" key="3">
    <source>
        <dbReference type="SAM" id="SignalP"/>
    </source>
</evidence>
<dbReference type="OrthoDB" id="71336at2759"/>
<name>A0A9N9RR54_9DIPT</name>
<dbReference type="InterPro" id="IPR051063">
    <property type="entry name" value="PDI"/>
</dbReference>
<dbReference type="SUPFAM" id="SSF52833">
    <property type="entry name" value="Thioredoxin-like"/>
    <property type="match status" value="1"/>
</dbReference>
<accession>A0A9N9RR54</accession>
<evidence type="ECO:0000313" key="5">
    <source>
        <dbReference type="EMBL" id="CAG9803288.1"/>
    </source>
</evidence>
<evidence type="ECO:0000256" key="1">
    <source>
        <dbReference type="ARBA" id="ARBA00006347"/>
    </source>
</evidence>
<dbReference type="AlphaFoldDB" id="A0A9N9RR54"/>
<sequence>MTCLKLSFFCLFCLLLKISVIGAKVASSESGEYVSTQLTSQNYKQIFKNNRYVFVKFFTEWCAFSKKIYDIWELVGEKYQDQSDVLIAEIDCGPFKPLCQKFAVREYPTLIMFRDGKRFERYIGPRTSNDIINYVKRFIEKRKLKDGAQ</sequence>
<feature type="signal peptide" evidence="3">
    <location>
        <begin position="1"/>
        <end position="22"/>
    </location>
</feature>
<dbReference type="EMBL" id="OU895878">
    <property type="protein sequence ID" value="CAG9803288.1"/>
    <property type="molecule type" value="Genomic_DNA"/>
</dbReference>
<protein>
    <recommendedName>
        <fullName evidence="4">Thioredoxin domain-containing protein</fullName>
    </recommendedName>
</protein>
<keyword evidence="6" id="KW-1185">Reference proteome</keyword>
<dbReference type="CDD" id="cd02961">
    <property type="entry name" value="PDI_a_family"/>
    <property type="match status" value="1"/>
</dbReference>
<reference evidence="5" key="2">
    <citation type="submission" date="2022-10" db="EMBL/GenBank/DDBJ databases">
        <authorList>
            <consortium name="ENA_rothamsted_submissions"/>
            <consortium name="culmorum"/>
            <person name="King R."/>
        </authorList>
    </citation>
    <scope>NUCLEOTIDE SEQUENCE</scope>
</reference>
<dbReference type="Gene3D" id="3.40.30.10">
    <property type="entry name" value="Glutaredoxin"/>
    <property type="match status" value="1"/>
</dbReference>
<dbReference type="PANTHER" id="PTHR45672:SF3">
    <property type="entry name" value="THIOREDOXIN DOMAIN-CONTAINING PROTEIN 5"/>
    <property type="match status" value="1"/>
</dbReference>
<dbReference type="GO" id="GO:0006457">
    <property type="term" value="P:protein folding"/>
    <property type="evidence" value="ECO:0007669"/>
    <property type="project" value="TreeGrafter"/>
</dbReference>
<evidence type="ECO:0000313" key="6">
    <source>
        <dbReference type="Proteomes" id="UP001153620"/>
    </source>
</evidence>
<gene>
    <name evidence="5" type="ORF">CHIRRI_LOCUS6189</name>
</gene>
<dbReference type="Pfam" id="PF00085">
    <property type="entry name" value="Thioredoxin"/>
    <property type="match status" value="1"/>
</dbReference>
<dbReference type="Proteomes" id="UP001153620">
    <property type="component" value="Chromosome 2"/>
</dbReference>
<dbReference type="InterPro" id="IPR036249">
    <property type="entry name" value="Thioredoxin-like_sf"/>
</dbReference>